<dbReference type="InterPro" id="IPR036188">
    <property type="entry name" value="FAD/NAD-bd_sf"/>
</dbReference>
<organism evidence="2 3">
    <name type="scientific">Symbiochloris irregularis</name>
    <dbReference type="NCBI Taxonomy" id="706552"/>
    <lineage>
        <taxon>Eukaryota</taxon>
        <taxon>Viridiplantae</taxon>
        <taxon>Chlorophyta</taxon>
        <taxon>core chlorophytes</taxon>
        <taxon>Trebouxiophyceae</taxon>
        <taxon>Trebouxiales</taxon>
        <taxon>Trebouxiaceae</taxon>
        <taxon>Symbiochloris</taxon>
    </lineage>
</organism>
<proteinExistence type="predicted"/>
<gene>
    <name evidence="2" type="ORF">WJX73_005863</name>
</gene>
<dbReference type="PANTHER" id="PTHR32098">
    <property type="entry name" value="LYCOPENE BETA/EPSILON CYCLASE PROTEIN"/>
    <property type="match status" value="1"/>
</dbReference>
<sequence length="597" mass="65748">MLGHQHTKTLRGPAADTAALQRASPACRRRARQAVKRPRTICASLQQAERKRTKTEEIFERIKERNSQAGGAGGGTTYEALKGADSVWEKVRNSQDGSAPVPTFVTENASPLATSPEYDVIMCGGTLGIFLALSLRLQGFRVAVVERAEVKGREQEWNISRKELKELVEQGLLTASQAEECVSSEFNPVRAGFHDNHTTWTRDVLNLGVRPDRLIARAKRRFEQEGGAVFEKTSAQGVVVHPNGVELKLADADESALTGRLLIDCMGNASPLVRQLRGSKKPDGVCCVVGTCSRGFPHNDTGDVIFTNTHIQRGEAGQSKDLQYFWEAFPAGSGESDRTTYMFAYMDAQPSRPSLESMLEDYWQLMPQYQGVESMEQLEVLRILFGFFPTYRESPLRPGWNRTLQIGDASGIQSPLSFGGFGALMRHLPRIRGAVTEALKVDTLDKQSLAAINAYSPGLSGAWMLQRAMSVRPGNPPAQDFINKLLGQNFAAMEKNGDATLKPFLQDVIQWIPLAKTLAGQMVAEPGLVPDILKHVGPFALLDWLRHFIALGTYSALNTVAAPLVRPIGDKLPAKGRYRVHRTLEAWQYGSGGDYRL</sequence>
<dbReference type="Gene3D" id="3.50.50.60">
    <property type="entry name" value="FAD/NAD(P)-binding domain"/>
    <property type="match status" value="1"/>
</dbReference>
<feature type="region of interest" description="Disordered" evidence="1">
    <location>
        <begin position="1"/>
        <end position="33"/>
    </location>
</feature>
<reference evidence="2 3" key="1">
    <citation type="journal article" date="2024" name="Nat. Commun.">
        <title>Phylogenomics reveals the evolutionary origins of lichenization in chlorophyte algae.</title>
        <authorList>
            <person name="Puginier C."/>
            <person name="Libourel C."/>
            <person name="Otte J."/>
            <person name="Skaloud P."/>
            <person name="Haon M."/>
            <person name="Grisel S."/>
            <person name="Petersen M."/>
            <person name="Berrin J.G."/>
            <person name="Delaux P.M."/>
            <person name="Dal Grande F."/>
            <person name="Keller J."/>
        </authorList>
    </citation>
    <scope>NUCLEOTIDE SEQUENCE [LARGE SCALE GENOMIC DNA]</scope>
    <source>
        <strain evidence="2 3">SAG 2036</strain>
    </source>
</reference>
<name>A0AAW1P3P8_9CHLO</name>
<evidence type="ECO:0000313" key="2">
    <source>
        <dbReference type="EMBL" id="KAK9803344.1"/>
    </source>
</evidence>
<keyword evidence="3" id="KW-1185">Reference proteome</keyword>
<protein>
    <submittedName>
        <fullName evidence="2">Uncharacterized protein</fullName>
    </submittedName>
</protein>
<evidence type="ECO:0000313" key="3">
    <source>
        <dbReference type="Proteomes" id="UP001465755"/>
    </source>
</evidence>
<dbReference type="Proteomes" id="UP001465755">
    <property type="component" value="Unassembled WGS sequence"/>
</dbReference>
<accession>A0AAW1P3P8</accession>
<dbReference type="SUPFAM" id="SSF51905">
    <property type="entry name" value="FAD/NAD(P)-binding domain"/>
    <property type="match status" value="1"/>
</dbReference>
<dbReference type="AlphaFoldDB" id="A0AAW1P3P8"/>
<dbReference type="PANTHER" id="PTHR32098:SF5">
    <property type="entry name" value="LYCOPENE BETA_EPSILON CYCLASE PROTEIN"/>
    <property type="match status" value="1"/>
</dbReference>
<comment type="caution">
    <text evidence="2">The sequence shown here is derived from an EMBL/GenBank/DDBJ whole genome shotgun (WGS) entry which is preliminary data.</text>
</comment>
<dbReference type="EMBL" id="JALJOQ010000060">
    <property type="protein sequence ID" value="KAK9803344.1"/>
    <property type="molecule type" value="Genomic_DNA"/>
</dbReference>
<evidence type="ECO:0000256" key="1">
    <source>
        <dbReference type="SAM" id="MobiDB-lite"/>
    </source>
</evidence>